<evidence type="ECO:0000256" key="2">
    <source>
        <dbReference type="ARBA" id="ARBA00022448"/>
    </source>
</evidence>
<dbReference type="OrthoDB" id="9795928at2"/>
<evidence type="ECO:0000256" key="1">
    <source>
        <dbReference type="ARBA" id="ARBA00004571"/>
    </source>
</evidence>
<organism evidence="14 15">
    <name type="scientific">Owenweeksia hongkongensis (strain DSM 17368 / CIP 108786 / JCM 12287 / NRRL B-23963 / UST20020801)</name>
    <dbReference type="NCBI Taxonomy" id="926562"/>
    <lineage>
        <taxon>Bacteria</taxon>
        <taxon>Pseudomonadati</taxon>
        <taxon>Bacteroidota</taxon>
        <taxon>Flavobacteriia</taxon>
        <taxon>Flavobacteriales</taxon>
        <taxon>Owenweeksiaceae</taxon>
        <taxon>Owenweeksia</taxon>
    </lineage>
</organism>
<keyword evidence="15" id="KW-1185">Reference proteome</keyword>
<reference evidence="14 15" key="1">
    <citation type="journal article" date="2012" name="Stand. Genomic Sci.">
        <title>Genome sequence of the orange-pigmented seawater bacterium Owenweeksia hongkongensis type strain (UST20020801(T)).</title>
        <authorList>
            <person name="Riedel T."/>
            <person name="Held B."/>
            <person name="Nolan M."/>
            <person name="Lucas S."/>
            <person name="Lapidus A."/>
            <person name="Tice H."/>
            <person name="Del Rio T.G."/>
            <person name="Cheng J.F."/>
            <person name="Han C."/>
            <person name="Tapia R."/>
            <person name="Goodwin L.A."/>
            <person name="Pitluck S."/>
            <person name="Liolios K."/>
            <person name="Mavromatis K."/>
            <person name="Pagani I."/>
            <person name="Ivanova N."/>
            <person name="Mikhailova N."/>
            <person name="Pati A."/>
            <person name="Chen A."/>
            <person name="Palaniappan K."/>
            <person name="Rohde M."/>
            <person name="Tindall B.J."/>
            <person name="Detter J.C."/>
            <person name="Goker M."/>
            <person name="Woyke T."/>
            <person name="Bristow J."/>
            <person name="Eisen J.A."/>
            <person name="Markowitz V."/>
            <person name="Hugenholtz P."/>
            <person name="Klenk H.P."/>
            <person name="Kyrpides N.C."/>
        </authorList>
    </citation>
    <scope>NUCLEOTIDE SEQUENCE</scope>
    <source>
        <strain evidence="15">DSM 17368 / JCM 12287 / NRRL B-23963</strain>
    </source>
</reference>
<dbReference type="InterPro" id="IPR000531">
    <property type="entry name" value="Beta-barrel_TonB"/>
</dbReference>
<dbReference type="GO" id="GO:0009279">
    <property type="term" value="C:cell outer membrane"/>
    <property type="evidence" value="ECO:0007669"/>
    <property type="project" value="UniProtKB-SubCell"/>
</dbReference>
<dbReference type="Gene3D" id="2.60.40.1120">
    <property type="entry name" value="Carboxypeptidase-like, regulatory domain"/>
    <property type="match status" value="1"/>
</dbReference>
<dbReference type="InterPro" id="IPR008969">
    <property type="entry name" value="CarboxyPept-like_regulatory"/>
</dbReference>
<keyword evidence="4" id="KW-0812">Transmembrane</keyword>
<name>G8QZT2_OWEHD</name>
<evidence type="ECO:0000256" key="9">
    <source>
        <dbReference type="ARBA" id="ARBA00023237"/>
    </source>
</evidence>
<keyword evidence="8 14" id="KW-0675">Receptor</keyword>
<dbReference type="PROSITE" id="PS01156">
    <property type="entry name" value="TONB_DEPENDENT_REC_2"/>
    <property type="match status" value="1"/>
</dbReference>
<protein>
    <submittedName>
        <fullName evidence="14">Outer membrane receptor protein</fullName>
    </submittedName>
</protein>
<dbReference type="InterPro" id="IPR012910">
    <property type="entry name" value="Plug_dom"/>
</dbReference>
<dbReference type="InterPro" id="IPR037066">
    <property type="entry name" value="Plug_dom_sf"/>
</dbReference>
<evidence type="ECO:0000259" key="13">
    <source>
        <dbReference type="Pfam" id="PF07715"/>
    </source>
</evidence>
<dbReference type="SUPFAM" id="SSF49464">
    <property type="entry name" value="Carboxypeptidase regulatory domain-like"/>
    <property type="match status" value="1"/>
</dbReference>
<evidence type="ECO:0000256" key="11">
    <source>
        <dbReference type="SAM" id="SignalP"/>
    </source>
</evidence>
<evidence type="ECO:0000313" key="14">
    <source>
        <dbReference type="EMBL" id="AEV31526.1"/>
    </source>
</evidence>
<dbReference type="Gene3D" id="2.170.130.10">
    <property type="entry name" value="TonB-dependent receptor, plug domain"/>
    <property type="match status" value="1"/>
</dbReference>
<comment type="similarity">
    <text evidence="10">Belongs to the TonB-dependent receptor family.</text>
</comment>
<evidence type="ECO:0000259" key="12">
    <source>
        <dbReference type="Pfam" id="PF00593"/>
    </source>
</evidence>
<dbReference type="Pfam" id="PF07715">
    <property type="entry name" value="Plug"/>
    <property type="match status" value="1"/>
</dbReference>
<dbReference type="PANTHER" id="PTHR30069:SF29">
    <property type="entry name" value="HEMOGLOBIN AND HEMOGLOBIN-HAPTOGLOBIN-BINDING PROTEIN 1-RELATED"/>
    <property type="match status" value="1"/>
</dbReference>
<evidence type="ECO:0000256" key="4">
    <source>
        <dbReference type="ARBA" id="ARBA00022692"/>
    </source>
</evidence>
<dbReference type="RefSeq" id="WP_014200887.1">
    <property type="nucleotide sequence ID" value="NC_016599.1"/>
</dbReference>
<dbReference type="HOGENOM" id="CLU_008287_10_0_10"/>
<evidence type="ECO:0000256" key="10">
    <source>
        <dbReference type="RuleBase" id="RU003357"/>
    </source>
</evidence>
<gene>
    <name evidence="14" type="ordered locus">Oweho_0510</name>
</gene>
<feature type="chain" id="PRO_5003514097" evidence="11">
    <location>
        <begin position="20"/>
        <end position="774"/>
    </location>
</feature>
<dbReference type="STRING" id="926562.Oweho_0510"/>
<dbReference type="Proteomes" id="UP000005631">
    <property type="component" value="Chromosome"/>
</dbReference>
<feature type="domain" description="TonB-dependent receptor plug" evidence="13">
    <location>
        <begin position="116"/>
        <end position="220"/>
    </location>
</feature>
<comment type="subcellular location">
    <subcellularLocation>
        <location evidence="1">Cell outer membrane</location>
        <topology evidence="1">Multi-pass membrane protein</topology>
    </subcellularLocation>
</comment>
<dbReference type="AlphaFoldDB" id="G8QZT2"/>
<dbReference type="InterPro" id="IPR036942">
    <property type="entry name" value="Beta-barrel_TonB_sf"/>
</dbReference>
<evidence type="ECO:0000256" key="5">
    <source>
        <dbReference type="ARBA" id="ARBA00022729"/>
    </source>
</evidence>
<dbReference type="GO" id="GO:0044718">
    <property type="term" value="P:siderophore transmembrane transport"/>
    <property type="evidence" value="ECO:0007669"/>
    <property type="project" value="TreeGrafter"/>
</dbReference>
<accession>G8QZT2</accession>
<feature type="domain" description="TonB-dependent receptor-like beta-barrel" evidence="12">
    <location>
        <begin position="412"/>
        <end position="742"/>
    </location>
</feature>
<evidence type="ECO:0000256" key="7">
    <source>
        <dbReference type="ARBA" id="ARBA00023136"/>
    </source>
</evidence>
<keyword evidence="6 10" id="KW-0798">TonB box</keyword>
<dbReference type="SUPFAM" id="SSF56935">
    <property type="entry name" value="Porins"/>
    <property type="match status" value="1"/>
</dbReference>
<dbReference type="Gene3D" id="2.40.170.20">
    <property type="entry name" value="TonB-dependent receptor, beta-barrel domain"/>
    <property type="match status" value="1"/>
</dbReference>
<dbReference type="InterPro" id="IPR010917">
    <property type="entry name" value="TonB_rcpt_CS"/>
</dbReference>
<evidence type="ECO:0000256" key="8">
    <source>
        <dbReference type="ARBA" id="ARBA00023170"/>
    </source>
</evidence>
<dbReference type="Pfam" id="PF00593">
    <property type="entry name" value="TonB_dep_Rec_b-barrel"/>
    <property type="match status" value="1"/>
</dbReference>
<dbReference type="EMBL" id="CP003156">
    <property type="protein sequence ID" value="AEV31526.1"/>
    <property type="molecule type" value="Genomic_DNA"/>
</dbReference>
<dbReference type="GO" id="GO:0015344">
    <property type="term" value="F:siderophore uptake transmembrane transporter activity"/>
    <property type="evidence" value="ECO:0007669"/>
    <property type="project" value="TreeGrafter"/>
</dbReference>
<evidence type="ECO:0000313" key="15">
    <source>
        <dbReference type="Proteomes" id="UP000005631"/>
    </source>
</evidence>
<keyword evidence="5 11" id="KW-0732">Signal</keyword>
<keyword evidence="2" id="KW-0813">Transport</keyword>
<keyword evidence="7 10" id="KW-0472">Membrane</keyword>
<evidence type="ECO:0000256" key="3">
    <source>
        <dbReference type="ARBA" id="ARBA00022452"/>
    </source>
</evidence>
<evidence type="ECO:0000256" key="6">
    <source>
        <dbReference type="ARBA" id="ARBA00023077"/>
    </source>
</evidence>
<dbReference type="eggNOG" id="COG4771">
    <property type="taxonomic scope" value="Bacteria"/>
</dbReference>
<dbReference type="KEGG" id="oho:Oweho_0510"/>
<sequence length="774" mass="87063">MRLPLFALCFFSSISFVFAQHNLEVALRDNETREAIPYAMMEIHESGQRINTDVFGTSLVKLTKGSYHLHFSATGFEASDLDITLKRDTSFTVFLKPTFVELREVLIEEGISKTTNRKLTQDIERINISENSKTDGATLAEALSNVAGVASYNTGVGIAKPIIRGFTATRISVYDQGIKQEGQQWGMDHGLEIDPFSANRMEILKGAGALQYGSDALGGVVKLLPDPVPDNGFSGGYTGMYKSNNGTIGNSVHLNIKKDKHFVSGRISYQDYDDYRIPADEFTYNGFVLPVVDNRLKNTAGNLLSGRLTYGYLGEKYNLRLMASQYKQNVGLYPGATGIPRAYDVANIGDVSDIDLPNQEVIHSKLYAKLNVKIKDNWLITDVGFQQNDRVENSNPHSHGFIEIDEDDTEALGLDLKTLSLNSSYSWSKKKIKYVLGTNQQYQKNVRSGWEYLLPDFETYNGGIFTLLNGDFSEKLSWSGGVRLDYGYVNSKQYLQPWYNDLDSLVERSPDLDRHFFNYAASAGVSYFPNDTWNFKVNLAKSFRVPVPAELASNGVHHGTFRHEIGSSDLDAEEGYQLDLTAIFQKKAFYIKLTPFLNCFTNYLYLRPSGMFSPLPDAGQMYIYSQTQALHTGGELFAEVHPIEHLHISTALEYVFNLNLETNLPLPFTPPLSNLFSVEYDLIKNSKVKWTIVGEYRATSAQNRVDRNEKITPGYNLFNAKTTLQFPVWKTDWVLGLSCRNIGNTAYLSHLSRYRILNLPEQGRNIILSLNVGF</sequence>
<keyword evidence="3" id="KW-1134">Transmembrane beta strand</keyword>
<keyword evidence="9" id="KW-0998">Cell outer membrane</keyword>
<dbReference type="PANTHER" id="PTHR30069">
    <property type="entry name" value="TONB-DEPENDENT OUTER MEMBRANE RECEPTOR"/>
    <property type="match status" value="1"/>
</dbReference>
<feature type="signal peptide" evidence="11">
    <location>
        <begin position="1"/>
        <end position="19"/>
    </location>
</feature>
<proteinExistence type="inferred from homology"/>
<dbReference type="InterPro" id="IPR039426">
    <property type="entry name" value="TonB-dep_rcpt-like"/>
</dbReference>